<name>A0ACB8FI05_9SAUR</name>
<sequence>MIWSLFVKGDFHNAERIQNHTFETSEEKDPSTNICLERLSVYEKTADQSIEEVNQVLCPHLDRKRKHSGEKMQNDGSLKENFIEELEDEFASKAKKRKNSKDDWPEREMTNNSSNHLEEPNCNEVTNLKVCIELTGLHPKKQRHLQHLRELWEQQVSPERSPPGKLGRQSRKDLAEAVQPEATAKVKDCTEERHTKKRSEVKSNRSWSEESLKTSDNEQGILLFPASPHMKNLSSSSINSKRQSQLSCIPASRLAAKQQKIKENWKTDVLCTDEDDFQAASLLQKHSEYEKPPGKRQCKTKHLAVQERKRRSSLVGDDITDIESSEEKPSQLQIASAPQETTPSRPMPPEARRLIVNKNAGETLLQRAARLGYEASIISEVLYSELECGRG</sequence>
<dbReference type="Proteomes" id="UP000827872">
    <property type="component" value="Linkage Group LG04"/>
</dbReference>
<keyword evidence="2" id="KW-1185">Reference proteome</keyword>
<gene>
    <name evidence="1" type="ORF">K3G42_021818</name>
</gene>
<reference evidence="1" key="1">
    <citation type="submission" date="2021-08" db="EMBL/GenBank/DDBJ databases">
        <title>The first chromosome-level gecko genome reveals the dynamic sex chromosomes of Neotropical dwarf geckos (Sphaerodactylidae: Sphaerodactylus).</title>
        <authorList>
            <person name="Pinto B.J."/>
            <person name="Keating S.E."/>
            <person name="Gamble T."/>
        </authorList>
    </citation>
    <scope>NUCLEOTIDE SEQUENCE</scope>
    <source>
        <strain evidence="1">TG3544</strain>
    </source>
</reference>
<evidence type="ECO:0000313" key="1">
    <source>
        <dbReference type="EMBL" id="KAH8004983.1"/>
    </source>
</evidence>
<accession>A0ACB8FI05</accession>
<dbReference type="EMBL" id="CM037617">
    <property type="protein sequence ID" value="KAH8004983.1"/>
    <property type="molecule type" value="Genomic_DNA"/>
</dbReference>
<comment type="caution">
    <text evidence="1">The sequence shown here is derived from an EMBL/GenBank/DDBJ whole genome shotgun (WGS) entry which is preliminary data.</text>
</comment>
<organism evidence="1 2">
    <name type="scientific">Sphaerodactylus townsendi</name>
    <dbReference type="NCBI Taxonomy" id="933632"/>
    <lineage>
        <taxon>Eukaryota</taxon>
        <taxon>Metazoa</taxon>
        <taxon>Chordata</taxon>
        <taxon>Craniata</taxon>
        <taxon>Vertebrata</taxon>
        <taxon>Euteleostomi</taxon>
        <taxon>Lepidosauria</taxon>
        <taxon>Squamata</taxon>
        <taxon>Bifurcata</taxon>
        <taxon>Gekkota</taxon>
        <taxon>Sphaerodactylidae</taxon>
        <taxon>Sphaerodactylus</taxon>
    </lineage>
</organism>
<protein>
    <submittedName>
        <fullName evidence="1">Uncharacterized protein</fullName>
    </submittedName>
</protein>
<proteinExistence type="predicted"/>
<evidence type="ECO:0000313" key="2">
    <source>
        <dbReference type="Proteomes" id="UP000827872"/>
    </source>
</evidence>